<feature type="region of interest" description="Disordered" evidence="1">
    <location>
        <begin position="91"/>
        <end position="115"/>
    </location>
</feature>
<accession>A0A5B7JMA9</accession>
<name>A0A5B7JMA9_PORTR</name>
<dbReference type="EMBL" id="VSRR010104076">
    <property type="protein sequence ID" value="MPC95949.1"/>
    <property type="molecule type" value="Genomic_DNA"/>
</dbReference>
<reference evidence="2 3" key="1">
    <citation type="submission" date="2019-05" db="EMBL/GenBank/DDBJ databases">
        <title>Another draft genome of Portunus trituberculatus and its Hox gene families provides insights of decapod evolution.</title>
        <authorList>
            <person name="Jeong J.-H."/>
            <person name="Song I."/>
            <person name="Kim S."/>
            <person name="Choi T."/>
            <person name="Kim D."/>
            <person name="Ryu S."/>
            <person name="Kim W."/>
        </authorList>
    </citation>
    <scope>NUCLEOTIDE SEQUENCE [LARGE SCALE GENOMIC DNA]</scope>
    <source>
        <tissue evidence="2">Muscle</tissue>
    </source>
</reference>
<sequence length="115" mass="13054">MTFVLSYKQSTYTKINKALTTPNDYHCPGKLIPYLGRRIYKAGLWGVSRYGHSSGLRKKKDEPVPASDDCLGAPAPTLKWMAALHRVSFWPRKEGKQKDTRKESHGEKDGKRDTC</sequence>
<protein>
    <submittedName>
        <fullName evidence="2">Uncharacterized protein</fullName>
    </submittedName>
</protein>
<proteinExistence type="predicted"/>
<gene>
    <name evidence="2" type="ORF">E2C01_091179</name>
</gene>
<comment type="caution">
    <text evidence="2">The sequence shown here is derived from an EMBL/GenBank/DDBJ whole genome shotgun (WGS) entry which is preliminary data.</text>
</comment>
<evidence type="ECO:0000313" key="3">
    <source>
        <dbReference type="Proteomes" id="UP000324222"/>
    </source>
</evidence>
<keyword evidence="3" id="KW-1185">Reference proteome</keyword>
<organism evidence="2 3">
    <name type="scientific">Portunus trituberculatus</name>
    <name type="common">Swimming crab</name>
    <name type="synonym">Neptunus trituberculatus</name>
    <dbReference type="NCBI Taxonomy" id="210409"/>
    <lineage>
        <taxon>Eukaryota</taxon>
        <taxon>Metazoa</taxon>
        <taxon>Ecdysozoa</taxon>
        <taxon>Arthropoda</taxon>
        <taxon>Crustacea</taxon>
        <taxon>Multicrustacea</taxon>
        <taxon>Malacostraca</taxon>
        <taxon>Eumalacostraca</taxon>
        <taxon>Eucarida</taxon>
        <taxon>Decapoda</taxon>
        <taxon>Pleocyemata</taxon>
        <taxon>Brachyura</taxon>
        <taxon>Eubrachyura</taxon>
        <taxon>Portunoidea</taxon>
        <taxon>Portunidae</taxon>
        <taxon>Portuninae</taxon>
        <taxon>Portunus</taxon>
    </lineage>
</organism>
<dbReference type="AlphaFoldDB" id="A0A5B7JMA9"/>
<dbReference type="Proteomes" id="UP000324222">
    <property type="component" value="Unassembled WGS sequence"/>
</dbReference>
<evidence type="ECO:0000256" key="1">
    <source>
        <dbReference type="SAM" id="MobiDB-lite"/>
    </source>
</evidence>
<evidence type="ECO:0000313" key="2">
    <source>
        <dbReference type="EMBL" id="MPC95949.1"/>
    </source>
</evidence>